<sequence>MAPWIQPNQPTPPPPPPPSSLPTPRVTEPWFNWLPQVAFGLACRVHKVSWRRALADPTFPARYRAFHRTPPVLGAFWGDAVFVPTASFRPPAADHSGCNVLDCRHGRVLLENLGSGGLSVWDPITGDLRRLPDVPGIFSLVCNGAVLCAAGAGSRCDRLACHGGAFLVALVGTGIQGKVHACLYSSETGAWSALTSAPIDYIYLPPDYAYSTTSCITVDNVPAALLGNELYFIGDFGNEILRCDLVGENLAVVDPPDVETCYDGGVVMPEENGRLGFAFVKANSLHLWLMETGPEPDGYGRWEKRRVIDLETLFPILNLSPYLSGFVDAINCIVVTPGDALYTIELKTLLTRKVCKTEKPYSYCWLYTSFYIPACASGILAAPVANGG</sequence>
<evidence type="ECO:0000256" key="1">
    <source>
        <dbReference type="SAM" id="MobiDB-lite"/>
    </source>
</evidence>
<feature type="compositionally biased region" description="Pro residues" evidence="1">
    <location>
        <begin position="9"/>
        <end position="21"/>
    </location>
</feature>
<proteinExistence type="predicted"/>
<accession>A0A8T0VWU4</accession>
<dbReference type="AlphaFoldDB" id="A0A8T0VWU4"/>
<dbReference type="EMBL" id="CM029039">
    <property type="protein sequence ID" value="KAG2639660.1"/>
    <property type="molecule type" value="Genomic_DNA"/>
</dbReference>
<organism evidence="2 3">
    <name type="scientific">Panicum virgatum</name>
    <name type="common">Blackwell switchgrass</name>
    <dbReference type="NCBI Taxonomy" id="38727"/>
    <lineage>
        <taxon>Eukaryota</taxon>
        <taxon>Viridiplantae</taxon>
        <taxon>Streptophyta</taxon>
        <taxon>Embryophyta</taxon>
        <taxon>Tracheophyta</taxon>
        <taxon>Spermatophyta</taxon>
        <taxon>Magnoliopsida</taxon>
        <taxon>Liliopsida</taxon>
        <taxon>Poales</taxon>
        <taxon>Poaceae</taxon>
        <taxon>PACMAD clade</taxon>
        <taxon>Panicoideae</taxon>
        <taxon>Panicodae</taxon>
        <taxon>Paniceae</taxon>
        <taxon>Panicinae</taxon>
        <taxon>Panicum</taxon>
        <taxon>Panicum sect. Hiantes</taxon>
    </lineage>
</organism>
<comment type="caution">
    <text evidence="2">The sequence shown here is derived from an EMBL/GenBank/DDBJ whole genome shotgun (WGS) entry which is preliminary data.</text>
</comment>
<dbReference type="Proteomes" id="UP000823388">
    <property type="component" value="Chromosome 2K"/>
</dbReference>
<gene>
    <name evidence="2" type="ORF">PVAP13_2KG024348</name>
</gene>
<keyword evidence="3" id="KW-1185">Reference proteome</keyword>
<name>A0A8T0VWU4_PANVG</name>
<feature type="region of interest" description="Disordered" evidence="1">
    <location>
        <begin position="1"/>
        <end position="23"/>
    </location>
</feature>
<reference evidence="2" key="1">
    <citation type="submission" date="2020-05" db="EMBL/GenBank/DDBJ databases">
        <title>WGS assembly of Panicum virgatum.</title>
        <authorList>
            <person name="Lovell J.T."/>
            <person name="Jenkins J."/>
            <person name="Shu S."/>
            <person name="Juenger T.E."/>
            <person name="Schmutz J."/>
        </authorList>
    </citation>
    <scope>NUCLEOTIDE SEQUENCE</scope>
    <source>
        <strain evidence="2">AP13</strain>
    </source>
</reference>
<dbReference type="PANTHER" id="PTHR32133:SF409">
    <property type="entry name" value="F-BOX DOMAIN-CONTAINING PROTEIN"/>
    <property type="match status" value="1"/>
</dbReference>
<evidence type="ECO:0000313" key="2">
    <source>
        <dbReference type="EMBL" id="KAG2639660.1"/>
    </source>
</evidence>
<protein>
    <submittedName>
        <fullName evidence="2">Uncharacterized protein</fullName>
    </submittedName>
</protein>
<dbReference type="PANTHER" id="PTHR32133">
    <property type="entry name" value="OS07G0120400 PROTEIN"/>
    <property type="match status" value="1"/>
</dbReference>
<dbReference type="SUPFAM" id="SSF63825">
    <property type="entry name" value="YWTD domain"/>
    <property type="match status" value="1"/>
</dbReference>
<evidence type="ECO:0000313" key="3">
    <source>
        <dbReference type="Proteomes" id="UP000823388"/>
    </source>
</evidence>